<keyword evidence="9" id="KW-0576">Peroxisome</keyword>
<comment type="catalytic activity">
    <reaction evidence="11">
        <text>octanoyl-CoA + (R)-carnitine = O-octanoyl-(R)-carnitine + CoA</text>
        <dbReference type="Rhea" id="RHEA:17177"/>
        <dbReference type="ChEBI" id="CHEBI:16347"/>
        <dbReference type="ChEBI" id="CHEBI:18102"/>
        <dbReference type="ChEBI" id="CHEBI:57287"/>
        <dbReference type="ChEBI" id="CHEBI:57386"/>
        <dbReference type="EC" id="2.3.1.137"/>
    </reaction>
</comment>
<dbReference type="Gene3D" id="3.30.559.70">
    <property type="entry name" value="Choline/Carnitine o-acyltransferase, domain 2"/>
    <property type="match status" value="1"/>
</dbReference>
<evidence type="ECO:0000256" key="7">
    <source>
        <dbReference type="ARBA" id="ARBA00022990"/>
    </source>
</evidence>
<dbReference type="PANTHER" id="PTHR22589:SF67">
    <property type="entry name" value="PEROXISOMAL CARNITINE O-OCTANOYLTRANSFERASE"/>
    <property type="match status" value="1"/>
</dbReference>
<accession>A0AAD9NZS2</accession>
<keyword evidence="5" id="KW-0808">Transferase</keyword>
<dbReference type="GO" id="GO:0006631">
    <property type="term" value="P:fatty acid metabolic process"/>
    <property type="evidence" value="ECO:0007669"/>
    <property type="project" value="UniProtKB-KW"/>
</dbReference>
<proteinExistence type="inferred from homology"/>
<evidence type="ECO:0000256" key="6">
    <source>
        <dbReference type="ARBA" id="ARBA00022832"/>
    </source>
</evidence>
<name>A0AAD9NZS2_RIDPI</name>
<evidence type="ECO:0000256" key="5">
    <source>
        <dbReference type="ARBA" id="ARBA00022679"/>
    </source>
</evidence>
<dbReference type="InterPro" id="IPR042231">
    <property type="entry name" value="Cho/carn_acyl_trans_2"/>
</dbReference>
<organism evidence="16 17">
    <name type="scientific">Ridgeia piscesae</name>
    <name type="common">Tubeworm</name>
    <dbReference type="NCBI Taxonomy" id="27915"/>
    <lineage>
        <taxon>Eukaryota</taxon>
        <taxon>Metazoa</taxon>
        <taxon>Spiralia</taxon>
        <taxon>Lophotrochozoa</taxon>
        <taxon>Annelida</taxon>
        <taxon>Polychaeta</taxon>
        <taxon>Sedentaria</taxon>
        <taxon>Canalipalpata</taxon>
        <taxon>Sabellida</taxon>
        <taxon>Siboglinidae</taxon>
        <taxon>Ridgeia</taxon>
    </lineage>
</organism>
<protein>
    <recommendedName>
        <fullName evidence="13">Peroxisomal carnitine O-octanoyltransferase</fullName>
        <ecNumber evidence="12">2.3.1.137</ecNumber>
    </recommendedName>
</protein>
<evidence type="ECO:0000256" key="11">
    <source>
        <dbReference type="ARBA" id="ARBA00052326"/>
    </source>
</evidence>
<evidence type="ECO:0000256" key="10">
    <source>
        <dbReference type="ARBA" id="ARBA00023315"/>
    </source>
</evidence>
<comment type="caution">
    <text evidence="16">The sequence shown here is derived from an EMBL/GenBank/DDBJ whole genome shotgun (WGS) entry which is preliminary data.</text>
</comment>
<dbReference type="Gene3D" id="3.30.559.10">
    <property type="entry name" value="Chloramphenicol acetyltransferase-like domain"/>
    <property type="match status" value="1"/>
</dbReference>
<evidence type="ECO:0000256" key="12">
    <source>
        <dbReference type="ARBA" id="ARBA00066418"/>
    </source>
</evidence>
<dbReference type="GO" id="GO:0008458">
    <property type="term" value="F:carnitine O-octanoyltransferase activity"/>
    <property type="evidence" value="ECO:0007669"/>
    <property type="project" value="UniProtKB-EC"/>
</dbReference>
<dbReference type="GO" id="GO:0005777">
    <property type="term" value="C:peroxisome"/>
    <property type="evidence" value="ECO:0007669"/>
    <property type="project" value="UniProtKB-SubCell"/>
</dbReference>
<dbReference type="SUPFAM" id="SSF52777">
    <property type="entry name" value="CoA-dependent acyltransferases"/>
    <property type="match status" value="2"/>
</dbReference>
<dbReference type="AlphaFoldDB" id="A0AAD9NZS2"/>
<evidence type="ECO:0000256" key="14">
    <source>
        <dbReference type="PIRSR" id="PIRSR600542-1"/>
    </source>
</evidence>
<dbReference type="EC" id="2.3.1.137" evidence="12"/>
<comment type="pathway">
    <text evidence="2">Lipid metabolism; fatty acid beta-oxidation.</text>
</comment>
<evidence type="ECO:0000256" key="1">
    <source>
        <dbReference type="ARBA" id="ARBA00004275"/>
    </source>
</evidence>
<feature type="domain" description="Choline/carnitine acyltransferase" evidence="15">
    <location>
        <begin position="37"/>
        <end position="613"/>
    </location>
</feature>
<evidence type="ECO:0000256" key="3">
    <source>
        <dbReference type="ARBA" id="ARBA00005232"/>
    </source>
</evidence>
<keyword evidence="4" id="KW-0813">Transport</keyword>
<feature type="active site" description="Proton acceptor" evidence="14">
    <location>
        <position position="339"/>
    </location>
</feature>
<sequence length="631" mass="72176">MATRMPCGPPDYGFVFPSGFISTDEKTFQFDETLPSLPIPTLEHTLTKYLESVLPHLTPEEYAHTRHIVEEFGAGIGKQLHHKLNERNKHARNWLEKWWLDYAYLMNREPSAIFVNFSGIGPFVDTFWRPKEGSQLERAALLCWVAVRYWLLLHREQRRVDRSRGKKVWSMKQYRSMFNTCKIPGVTKDELRTSFKTESEGPCPAHVLVQCMGRIFTMDVLDDAGELITAPEIEAKLRYIDTYCHQQGAGPGVGSLTAGRREPWAKLRKHIINLHPDNQRHLDVIETATSLFVLDSRSPENITEMAREGLIGDCDNRWFDKSIICIVHKNGTVSVNCDHAPVDGMVMITGTFWNTLSLMSTNGTWPGPMTVRDLPKPRELTFHLDDVVHRGIETARLTFKQNGDRVDLYLGRFQQFGKTFIRHFKLQPDTFVQMAMHYAYYRMHGRPASSYETATTRQFYNGRTETVRGCTMEVINWVKVMLNTTTTNSDRLKLMTAAMNKHNTLMAEGVNNMGRCLCCDRHLFGLQILALEEGIPLPELYTDPAWRKSGGDGNFTLSTSFLGYTPVLGGLPPMCKDGYGVFYNMQPDQISVFMSSWREDRDTDARRFYDNLDTSLCDMQKLLLATASANL</sequence>
<dbReference type="EMBL" id="JAODUO010000233">
    <property type="protein sequence ID" value="KAK2185497.1"/>
    <property type="molecule type" value="Genomic_DNA"/>
</dbReference>
<dbReference type="Proteomes" id="UP001209878">
    <property type="component" value="Unassembled WGS sequence"/>
</dbReference>
<evidence type="ECO:0000256" key="13">
    <source>
        <dbReference type="ARBA" id="ARBA00067184"/>
    </source>
</evidence>
<keyword evidence="10" id="KW-0012">Acyltransferase</keyword>
<evidence type="ECO:0000256" key="2">
    <source>
        <dbReference type="ARBA" id="ARBA00005005"/>
    </source>
</evidence>
<dbReference type="InterPro" id="IPR023213">
    <property type="entry name" value="CAT-like_dom_sf"/>
</dbReference>
<dbReference type="PANTHER" id="PTHR22589">
    <property type="entry name" value="CARNITINE O-ACYLTRANSFERASE"/>
    <property type="match status" value="1"/>
</dbReference>
<evidence type="ECO:0000313" key="17">
    <source>
        <dbReference type="Proteomes" id="UP001209878"/>
    </source>
</evidence>
<evidence type="ECO:0000256" key="9">
    <source>
        <dbReference type="ARBA" id="ARBA00023140"/>
    </source>
</evidence>
<evidence type="ECO:0000259" key="15">
    <source>
        <dbReference type="Pfam" id="PF00755"/>
    </source>
</evidence>
<comment type="subcellular location">
    <subcellularLocation>
        <location evidence="1">Peroxisome</location>
    </subcellularLocation>
</comment>
<keyword evidence="6" id="KW-0276">Fatty acid metabolism</keyword>
<evidence type="ECO:0000313" key="16">
    <source>
        <dbReference type="EMBL" id="KAK2185497.1"/>
    </source>
</evidence>
<keyword evidence="8" id="KW-0443">Lipid metabolism</keyword>
<comment type="similarity">
    <text evidence="3">Belongs to the carnitine/choline acetyltransferase family.</text>
</comment>
<keyword evidence="7" id="KW-0007">Acetylation</keyword>
<dbReference type="InterPro" id="IPR000542">
    <property type="entry name" value="Carn_acyl_trans"/>
</dbReference>
<dbReference type="Pfam" id="PF00755">
    <property type="entry name" value="Carn_acyltransf"/>
    <property type="match status" value="1"/>
</dbReference>
<evidence type="ECO:0000256" key="8">
    <source>
        <dbReference type="ARBA" id="ARBA00023098"/>
    </source>
</evidence>
<keyword evidence="17" id="KW-1185">Reference proteome</keyword>
<evidence type="ECO:0000256" key="4">
    <source>
        <dbReference type="ARBA" id="ARBA00022448"/>
    </source>
</evidence>
<dbReference type="FunFam" id="3.30.559.70:FF:000006">
    <property type="entry name" value="Peroxisomal carnitine O-octanoyltransferase"/>
    <property type="match status" value="1"/>
</dbReference>
<dbReference type="InterPro" id="IPR039551">
    <property type="entry name" value="Cho/carn_acyl_trans"/>
</dbReference>
<gene>
    <name evidence="16" type="ORF">NP493_234g02002</name>
</gene>
<reference evidence="16" key="1">
    <citation type="journal article" date="2023" name="Mol. Biol. Evol.">
        <title>Third-Generation Sequencing Reveals the Adaptive Role of the Epigenome in Three Deep-Sea Polychaetes.</title>
        <authorList>
            <person name="Perez M."/>
            <person name="Aroh O."/>
            <person name="Sun Y."/>
            <person name="Lan Y."/>
            <person name="Juniper S.K."/>
            <person name="Young C.R."/>
            <person name="Angers B."/>
            <person name="Qian P.Y."/>
        </authorList>
    </citation>
    <scope>NUCLEOTIDE SEQUENCE</scope>
    <source>
        <strain evidence="16">R07B-5</strain>
    </source>
</reference>